<name>A0AB39Z6B9_DROSZ</name>
<feature type="compositionally biased region" description="Polar residues" evidence="1">
    <location>
        <begin position="1"/>
        <end position="14"/>
    </location>
</feature>
<sequence>MSNPIDSHGPSQSAFYVHLEDPVRNDPPSGLHRKYRPYPPRPQEQRLGAAEERRSWLGEQKVEQLSVRLARVALITDRHHRQATRSWQEAQDRITRDMDEHVRKRTMAISKRLRNLNDHHQKVQVRKDEVKQEKLLRKLNHLYEANNASTISQFWGKIHK</sequence>
<feature type="region of interest" description="Disordered" evidence="1">
    <location>
        <begin position="1"/>
        <end position="53"/>
    </location>
</feature>
<dbReference type="InterPro" id="IPR000956">
    <property type="entry name" value="Stathmin_fam"/>
</dbReference>
<evidence type="ECO:0000256" key="1">
    <source>
        <dbReference type="SAM" id="MobiDB-lite"/>
    </source>
</evidence>
<evidence type="ECO:0000313" key="2">
    <source>
        <dbReference type="Proteomes" id="UP001652628"/>
    </source>
</evidence>
<dbReference type="SUPFAM" id="SSF101494">
    <property type="entry name" value="Stathmin"/>
    <property type="match status" value="1"/>
</dbReference>
<gene>
    <name evidence="3" type="primary">LOC108009389</name>
</gene>
<dbReference type="GeneID" id="108009389"/>
<accession>A0AB39Z6B9</accession>
<reference evidence="3" key="1">
    <citation type="submission" date="2025-08" db="UniProtKB">
        <authorList>
            <consortium name="RefSeq"/>
        </authorList>
    </citation>
    <scope>IDENTIFICATION</scope>
</reference>
<dbReference type="RefSeq" id="XP_016929188.3">
    <property type="nucleotide sequence ID" value="XM_017073699.4"/>
</dbReference>
<keyword evidence="2" id="KW-1185">Reference proteome</keyword>
<dbReference type="InterPro" id="IPR036002">
    <property type="entry name" value="Stathmin_sf"/>
</dbReference>
<organism evidence="2 3">
    <name type="scientific">Drosophila suzukii</name>
    <name type="common">Spotted-wing drosophila fruit fly</name>
    <dbReference type="NCBI Taxonomy" id="28584"/>
    <lineage>
        <taxon>Eukaryota</taxon>
        <taxon>Metazoa</taxon>
        <taxon>Ecdysozoa</taxon>
        <taxon>Arthropoda</taxon>
        <taxon>Hexapoda</taxon>
        <taxon>Insecta</taxon>
        <taxon>Pterygota</taxon>
        <taxon>Neoptera</taxon>
        <taxon>Endopterygota</taxon>
        <taxon>Diptera</taxon>
        <taxon>Brachycera</taxon>
        <taxon>Muscomorpha</taxon>
        <taxon>Ephydroidea</taxon>
        <taxon>Drosophilidae</taxon>
        <taxon>Drosophila</taxon>
        <taxon>Sophophora</taxon>
    </lineage>
</organism>
<dbReference type="Pfam" id="PF00836">
    <property type="entry name" value="Stathmin"/>
    <property type="match status" value="1"/>
</dbReference>
<protein>
    <submittedName>
        <fullName evidence="3">Uncharacterized protein</fullName>
    </submittedName>
</protein>
<dbReference type="Proteomes" id="UP001652628">
    <property type="component" value="Chromosome 2R"/>
</dbReference>
<evidence type="ECO:0000313" key="3">
    <source>
        <dbReference type="RefSeq" id="XP_016929188.3"/>
    </source>
</evidence>
<dbReference type="GO" id="GO:0031110">
    <property type="term" value="P:regulation of microtubule polymerization or depolymerization"/>
    <property type="evidence" value="ECO:0007669"/>
    <property type="project" value="InterPro"/>
</dbReference>
<proteinExistence type="predicted"/>
<dbReference type="Gene3D" id="6.10.280.30">
    <property type="match status" value="1"/>
</dbReference>
<dbReference type="AlphaFoldDB" id="A0AB39Z6B9"/>